<dbReference type="PANTHER" id="PTHR43582">
    <property type="entry name" value="LINEARMYCIN RESISTANCE ATP-BINDING PROTEIN LNRL"/>
    <property type="match status" value="1"/>
</dbReference>
<dbReference type="PANTHER" id="PTHR43582:SF5">
    <property type="entry name" value="ABC TRANSPORTER"/>
    <property type="match status" value="1"/>
</dbReference>
<dbReference type="Pfam" id="PF00005">
    <property type="entry name" value="ABC_tran"/>
    <property type="match status" value="1"/>
</dbReference>
<evidence type="ECO:0000313" key="6">
    <source>
        <dbReference type="EMBL" id="GGI05399.1"/>
    </source>
</evidence>
<dbReference type="InterPro" id="IPR027417">
    <property type="entry name" value="P-loop_NTPase"/>
</dbReference>
<evidence type="ECO:0000256" key="3">
    <source>
        <dbReference type="ARBA" id="ARBA00022840"/>
    </source>
</evidence>
<proteinExistence type="predicted"/>
<keyword evidence="3" id="KW-0067">ATP-binding</keyword>
<evidence type="ECO:0000259" key="5">
    <source>
        <dbReference type="PROSITE" id="PS50893"/>
    </source>
</evidence>
<name>A0ABQ2B170_9MICO</name>
<keyword evidence="7" id="KW-1185">Reference proteome</keyword>
<comment type="caution">
    <text evidence="6">The sequence shown here is derived from an EMBL/GenBank/DDBJ whole genome shotgun (WGS) entry which is preliminary data.</text>
</comment>
<dbReference type="Pfam" id="PF13732">
    <property type="entry name" value="DrrA1-3_C"/>
    <property type="match status" value="1"/>
</dbReference>
<evidence type="ECO:0000313" key="7">
    <source>
        <dbReference type="Proteomes" id="UP000632535"/>
    </source>
</evidence>
<feature type="region of interest" description="Disordered" evidence="4">
    <location>
        <begin position="331"/>
        <end position="350"/>
    </location>
</feature>
<sequence>MSTTPNGSAPAIDASIDVRGLTKTYRSPGRRGREVRALAGLDLAAAPGTVLGLLGPNGAGKSTTVKILATLSRPDAGSARVAGHDVTRDPAAVRRAIGYVAQRPVTDPMGTGRENLVLAGRLQGLCARAARSRADELLERFGVAHAADRLVKTWSGGMARKLDVAVGLVHRPQVLFLDEPTTGLDPEARTAMWAEIERMAAGDGMTILLTTHYLDEADRLADRVVIVDAGRVVTSGTPDALKDELHGDGITVELEDGTAQAAARAAAAVPGVVDVVADGRTLRARAEAGATALPALLAALDAAGLDVRAAGLSRPTLDDVYLARTGRSLEEAHRAATPAGRDTDVEEVAA</sequence>
<dbReference type="Proteomes" id="UP000632535">
    <property type="component" value="Unassembled WGS sequence"/>
</dbReference>
<organism evidence="6 7">
    <name type="scientific">Isoptericola cucumis</name>
    <dbReference type="NCBI Taxonomy" id="1776856"/>
    <lineage>
        <taxon>Bacteria</taxon>
        <taxon>Bacillati</taxon>
        <taxon>Actinomycetota</taxon>
        <taxon>Actinomycetes</taxon>
        <taxon>Micrococcales</taxon>
        <taxon>Promicromonosporaceae</taxon>
        <taxon>Isoptericola</taxon>
    </lineage>
</organism>
<dbReference type="InterPro" id="IPR003593">
    <property type="entry name" value="AAA+_ATPase"/>
</dbReference>
<feature type="domain" description="ABC transporter" evidence="5">
    <location>
        <begin position="16"/>
        <end position="254"/>
    </location>
</feature>
<dbReference type="SUPFAM" id="SSF52540">
    <property type="entry name" value="P-loop containing nucleoside triphosphate hydrolases"/>
    <property type="match status" value="1"/>
</dbReference>
<keyword evidence="2" id="KW-0547">Nucleotide-binding</keyword>
<evidence type="ECO:0000256" key="1">
    <source>
        <dbReference type="ARBA" id="ARBA00022448"/>
    </source>
</evidence>
<evidence type="ECO:0000256" key="4">
    <source>
        <dbReference type="SAM" id="MobiDB-lite"/>
    </source>
</evidence>
<dbReference type="PROSITE" id="PS50893">
    <property type="entry name" value="ABC_TRANSPORTER_2"/>
    <property type="match status" value="1"/>
</dbReference>
<dbReference type="SMART" id="SM00382">
    <property type="entry name" value="AAA"/>
    <property type="match status" value="1"/>
</dbReference>
<evidence type="ECO:0000256" key="2">
    <source>
        <dbReference type="ARBA" id="ARBA00022741"/>
    </source>
</evidence>
<accession>A0ABQ2B170</accession>
<gene>
    <name evidence="6" type="ORF">GCM10007368_05960</name>
</gene>
<protein>
    <submittedName>
        <fullName evidence="6">ABC transporter</fullName>
    </submittedName>
</protein>
<dbReference type="EMBL" id="BMDG01000002">
    <property type="protein sequence ID" value="GGI05399.1"/>
    <property type="molecule type" value="Genomic_DNA"/>
</dbReference>
<dbReference type="InterPro" id="IPR025302">
    <property type="entry name" value="DrrA1/2-like_C"/>
</dbReference>
<dbReference type="RefSeq" id="WP_188522172.1">
    <property type="nucleotide sequence ID" value="NZ_BMDG01000002.1"/>
</dbReference>
<dbReference type="InterPro" id="IPR003439">
    <property type="entry name" value="ABC_transporter-like_ATP-bd"/>
</dbReference>
<keyword evidence="1" id="KW-0813">Transport</keyword>
<reference evidence="7" key="1">
    <citation type="journal article" date="2019" name="Int. J. Syst. Evol. Microbiol.">
        <title>The Global Catalogue of Microorganisms (GCM) 10K type strain sequencing project: providing services to taxonomists for standard genome sequencing and annotation.</title>
        <authorList>
            <consortium name="The Broad Institute Genomics Platform"/>
            <consortium name="The Broad Institute Genome Sequencing Center for Infectious Disease"/>
            <person name="Wu L."/>
            <person name="Ma J."/>
        </authorList>
    </citation>
    <scope>NUCLEOTIDE SEQUENCE [LARGE SCALE GENOMIC DNA]</scope>
    <source>
        <strain evidence="7">CCM 8653</strain>
    </source>
</reference>
<dbReference type="Gene3D" id="3.40.50.300">
    <property type="entry name" value="P-loop containing nucleotide triphosphate hydrolases"/>
    <property type="match status" value="1"/>
</dbReference>